<dbReference type="InterPro" id="IPR025662">
    <property type="entry name" value="Sigma_54_int_dom_ATP-bd_1"/>
</dbReference>
<keyword evidence="8" id="KW-1185">Reference proteome</keyword>
<evidence type="ECO:0000313" key="8">
    <source>
        <dbReference type="Proteomes" id="UP000321157"/>
    </source>
</evidence>
<dbReference type="Proteomes" id="UP000321157">
    <property type="component" value="Unassembled WGS sequence"/>
</dbReference>
<dbReference type="Gene3D" id="1.10.8.60">
    <property type="match status" value="1"/>
</dbReference>
<dbReference type="InterPro" id="IPR002078">
    <property type="entry name" value="Sigma_54_int"/>
</dbReference>
<dbReference type="InterPro" id="IPR003593">
    <property type="entry name" value="AAA+_ATPase"/>
</dbReference>
<reference evidence="7 8" key="1">
    <citation type="submission" date="2019-07" db="EMBL/GenBank/DDBJ databases">
        <title>Whole genome shotgun sequence of Aneurinibacillus danicus NBRC 102444.</title>
        <authorList>
            <person name="Hosoyama A."/>
            <person name="Uohara A."/>
            <person name="Ohji S."/>
            <person name="Ichikawa N."/>
        </authorList>
    </citation>
    <scope>NUCLEOTIDE SEQUENCE [LARGE SCALE GENOMIC DNA]</scope>
    <source>
        <strain evidence="7 8">NBRC 102444</strain>
    </source>
</reference>
<proteinExistence type="predicted"/>
<dbReference type="InterPro" id="IPR058031">
    <property type="entry name" value="AAA_lid_NorR"/>
</dbReference>
<dbReference type="SUPFAM" id="SSF52540">
    <property type="entry name" value="P-loop containing nucleoside triphosphate hydrolases"/>
    <property type="match status" value="1"/>
</dbReference>
<keyword evidence="3" id="KW-0805">Transcription regulation</keyword>
<dbReference type="Pfam" id="PF02954">
    <property type="entry name" value="HTH_8"/>
    <property type="match status" value="1"/>
</dbReference>
<evidence type="ECO:0000259" key="6">
    <source>
        <dbReference type="PROSITE" id="PS50045"/>
    </source>
</evidence>
<dbReference type="OrthoDB" id="9783240at2"/>
<name>A0A511VAW4_9BACL</name>
<dbReference type="CDD" id="cd00090">
    <property type="entry name" value="HTH_ARSR"/>
    <property type="match status" value="1"/>
</dbReference>
<evidence type="ECO:0000256" key="5">
    <source>
        <dbReference type="ARBA" id="ARBA00023163"/>
    </source>
</evidence>
<dbReference type="Gene3D" id="1.10.10.60">
    <property type="entry name" value="Homeodomain-like"/>
    <property type="match status" value="1"/>
</dbReference>
<comment type="caution">
    <text evidence="7">The sequence shown here is derived from an EMBL/GenBank/DDBJ whole genome shotgun (WGS) entry which is preliminary data.</text>
</comment>
<feature type="domain" description="Sigma-54 factor interaction" evidence="6">
    <location>
        <begin position="350"/>
        <end position="580"/>
    </location>
</feature>
<dbReference type="PROSITE" id="PS00675">
    <property type="entry name" value="SIGMA54_INTERACT_1"/>
    <property type="match status" value="1"/>
</dbReference>
<dbReference type="SUPFAM" id="SSF46689">
    <property type="entry name" value="Homeodomain-like"/>
    <property type="match status" value="1"/>
</dbReference>
<dbReference type="GO" id="GO:0005524">
    <property type="term" value="F:ATP binding"/>
    <property type="evidence" value="ECO:0007669"/>
    <property type="project" value="UniProtKB-KW"/>
</dbReference>
<protein>
    <submittedName>
        <fullName evidence="7">Sigma-54-dependent Fis family transcriptional regulator</fullName>
    </submittedName>
</protein>
<dbReference type="Gene3D" id="3.40.50.300">
    <property type="entry name" value="P-loop containing nucleotide triphosphate hydrolases"/>
    <property type="match status" value="1"/>
</dbReference>
<dbReference type="InterPro" id="IPR003018">
    <property type="entry name" value="GAF"/>
</dbReference>
<keyword evidence="5" id="KW-0804">Transcription</keyword>
<dbReference type="InterPro" id="IPR011991">
    <property type="entry name" value="ArsR-like_HTH"/>
</dbReference>
<dbReference type="EMBL" id="BJXX01000166">
    <property type="protein sequence ID" value="GEN36055.1"/>
    <property type="molecule type" value="Genomic_DNA"/>
</dbReference>
<dbReference type="InterPro" id="IPR029016">
    <property type="entry name" value="GAF-like_dom_sf"/>
</dbReference>
<evidence type="ECO:0000256" key="1">
    <source>
        <dbReference type="ARBA" id="ARBA00022741"/>
    </source>
</evidence>
<accession>A0A511VAW4</accession>
<dbReference type="GO" id="GO:0043565">
    <property type="term" value="F:sequence-specific DNA binding"/>
    <property type="evidence" value="ECO:0007669"/>
    <property type="project" value="InterPro"/>
</dbReference>
<dbReference type="InterPro" id="IPR027417">
    <property type="entry name" value="P-loop_NTPase"/>
</dbReference>
<dbReference type="GO" id="GO:0006355">
    <property type="term" value="P:regulation of DNA-templated transcription"/>
    <property type="evidence" value="ECO:0007669"/>
    <property type="project" value="InterPro"/>
</dbReference>
<dbReference type="PROSITE" id="PS00688">
    <property type="entry name" value="SIGMA54_INTERACT_3"/>
    <property type="match status" value="1"/>
</dbReference>
<keyword evidence="1" id="KW-0547">Nucleotide-binding</keyword>
<dbReference type="InterPro" id="IPR025944">
    <property type="entry name" value="Sigma_54_int_dom_CS"/>
</dbReference>
<keyword evidence="2" id="KW-0067">ATP-binding</keyword>
<evidence type="ECO:0000256" key="2">
    <source>
        <dbReference type="ARBA" id="ARBA00022840"/>
    </source>
</evidence>
<dbReference type="InterPro" id="IPR009057">
    <property type="entry name" value="Homeodomain-like_sf"/>
</dbReference>
<dbReference type="PANTHER" id="PTHR32071:SF57">
    <property type="entry name" value="C4-DICARBOXYLATE TRANSPORT TRANSCRIPTIONAL REGULATORY PROTEIN DCTD"/>
    <property type="match status" value="1"/>
</dbReference>
<sequence length="660" mass="75447">MSIVPVSVYQQLGKNDIPLLRKKQFEKWEQFFFNPFQVEQQPVELPEVHDVILQSWNRCKEYEDLNPMIQGSVKNIPDATLKEAREKNEVFHLAQPVLKQAEQELFCTNHAIMFCDSDGVILDCYGDPPIIRQIGNSVNASTGAHWSERWAGTNAIGTSILLKQPVQIFSSEHFAHGCHEWVCASAPILEPFTNELLGVINLSTRADRFNPLSMMKSISFANQIERMIFHNYYKAREMMQNIYTEAISKWKDHLIILCDAKGKILWFNSDSPVDEITSLMSLTVETNQQSTKKEWEDEVTLYGNRYQARYRKIFWYDRLIGLIAILEKKNRISHSSTSHSHYAKYSFQSLVGKSEAFKKVLHLARVAASCDSNVLITGDSGTGKELVANAIHQASDRSDYPFVALNCAAIPKDLLPSELFGYVAGAFTGANPKGSIGKFELANRGTLFLDEIGDMPLELQVQLLRVIQEQEVIRIGDKTRIPLDVRVIAATNKNFAEEIQNGKFRKDLYYRLNVIQIELPSLRDRSEDIPLLAEHFVQKRTVKKHHGPYHITAEAMKILKNYTWPGNIRELENVIEYAINFSANGTITPENLPKEIHQQQTLTNFSKKINPVEQAELEWILSALKRSQMNVSRAAEELNMSRSTIYRKLKNHGYDIKNLK</sequence>
<evidence type="ECO:0000256" key="3">
    <source>
        <dbReference type="ARBA" id="ARBA00023015"/>
    </source>
</evidence>
<dbReference type="PROSITE" id="PS50045">
    <property type="entry name" value="SIGMA54_INTERACT_4"/>
    <property type="match status" value="1"/>
</dbReference>
<gene>
    <name evidence="7" type="ORF">ADA01nite_35150</name>
</gene>
<evidence type="ECO:0000313" key="7">
    <source>
        <dbReference type="EMBL" id="GEN36055.1"/>
    </source>
</evidence>
<dbReference type="SMART" id="SM00382">
    <property type="entry name" value="AAA"/>
    <property type="match status" value="1"/>
</dbReference>
<organism evidence="7 8">
    <name type="scientific">Aneurinibacillus danicus</name>
    <dbReference type="NCBI Taxonomy" id="267746"/>
    <lineage>
        <taxon>Bacteria</taxon>
        <taxon>Bacillati</taxon>
        <taxon>Bacillota</taxon>
        <taxon>Bacilli</taxon>
        <taxon>Bacillales</taxon>
        <taxon>Paenibacillaceae</taxon>
        <taxon>Aneurinibacillus group</taxon>
        <taxon>Aneurinibacillus</taxon>
    </lineage>
</organism>
<dbReference type="FunFam" id="3.40.50.300:FF:000006">
    <property type="entry name" value="DNA-binding transcriptional regulator NtrC"/>
    <property type="match status" value="1"/>
</dbReference>
<dbReference type="Pfam" id="PF00158">
    <property type="entry name" value="Sigma54_activat"/>
    <property type="match status" value="1"/>
</dbReference>
<dbReference type="Gene3D" id="3.30.450.40">
    <property type="match status" value="1"/>
</dbReference>
<dbReference type="CDD" id="cd00009">
    <property type="entry name" value="AAA"/>
    <property type="match status" value="1"/>
</dbReference>
<dbReference type="Pfam" id="PF25601">
    <property type="entry name" value="AAA_lid_14"/>
    <property type="match status" value="1"/>
</dbReference>
<dbReference type="InterPro" id="IPR002197">
    <property type="entry name" value="HTH_Fis"/>
</dbReference>
<dbReference type="PANTHER" id="PTHR32071">
    <property type="entry name" value="TRANSCRIPTIONAL REGULATORY PROTEIN"/>
    <property type="match status" value="1"/>
</dbReference>
<dbReference type="Pfam" id="PF01590">
    <property type="entry name" value="GAF"/>
    <property type="match status" value="1"/>
</dbReference>
<keyword evidence="4" id="KW-0238">DNA-binding</keyword>
<dbReference type="AlphaFoldDB" id="A0A511VAW4"/>
<dbReference type="PRINTS" id="PR01590">
    <property type="entry name" value="HTHFIS"/>
</dbReference>
<evidence type="ECO:0000256" key="4">
    <source>
        <dbReference type="ARBA" id="ARBA00023125"/>
    </source>
</evidence>
<dbReference type="RefSeq" id="WP_146811625.1">
    <property type="nucleotide sequence ID" value="NZ_BJXX01000166.1"/>
</dbReference>